<dbReference type="Proteomes" id="UP000285478">
    <property type="component" value="Chromosome"/>
</dbReference>
<sequence>MSLAHHTSNARPEAYITLTAAEMPNAPVDNDHIESVLGMINGKPSRAKRIILRNNGIQSRHYVLDPNTQEPVCNNAQLTAQAVRNLFASKNELNQIDLLACGTTMPDQIAPGHAVMVHGELASPPCETVSTASICISGLMALKYAYLAVRNGDSRKAVATGSETASILLRARNYEAETQAKLEQLETRPEIGFDKDFLRWMLSDGAGAVCIEPQPRTDTTSLKIHWIKTLSYANELETCMYAGATKQANGDLIGWNRYEGAALMKESVLAIKQDVKLLNDNIVPYAITKTLDRLVAETGLQADDIDYFLPHISSMYFYHKVADALADMHFVIPQEKWFTNLTTKGNTGSASIFIMLDELVKSGRLKSGNKLLCFVPESGRFSSGFMLLEVV</sequence>
<evidence type="ECO:0000256" key="2">
    <source>
        <dbReference type="ARBA" id="ARBA00023315"/>
    </source>
</evidence>
<accession>A0A451G410</accession>
<dbReference type="CDD" id="cd00827">
    <property type="entry name" value="init_cond_enzymes"/>
    <property type="match status" value="1"/>
</dbReference>
<evidence type="ECO:0000256" key="1">
    <source>
        <dbReference type="ARBA" id="ARBA00022679"/>
    </source>
</evidence>
<dbReference type="KEGG" id="htr:EPV75_00130"/>
<evidence type="ECO:0000259" key="3">
    <source>
        <dbReference type="Pfam" id="PF08541"/>
    </source>
</evidence>
<dbReference type="GO" id="GO:0016746">
    <property type="term" value="F:acyltransferase activity"/>
    <property type="evidence" value="ECO:0007669"/>
    <property type="project" value="UniProtKB-KW"/>
</dbReference>
<dbReference type="SUPFAM" id="SSF53901">
    <property type="entry name" value="Thiolase-like"/>
    <property type="match status" value="1"/>
</dbReference>
<keyword evidence="2" id="KW-0012">Acyltransferase</keyword>
<dbReference type="PANTHER" id="PTHR34069:SF2">
    <property type="entry name" value="BETA-KETOACYL-[ACYL-CARRIER-PROTEIN] SYNTHASE III"/>
    <property type="match status" value="1"/>
</dbReference>
<dbReference type="PANTHER" id="PTHR34069">
    <property type="entry name" value="3-OXOACYL-[ACYL-CARRIER-PROTEIN] SYNTHASE 3"/>
    <property type="match status" value="1"/>
</dbReference>
<name>A0A451G410_9GAMM</name>
<reference evidence="4 5" key="1">
    <citation type="journal article" date="2018" name="Environ. Microbiol.">
        <title>Genomes of ubiquitous marine and hypersaline Hydrogenovibrio, Thiomicrorhabdus and Thiomicrospira spp. encode a diversity of mechanisms to sustain chemolithoautotrophy in heterogeneous environments.</title>
        <authorList>
            <person name="Scott K.M."/>
            <person name="Williams J."/>
            <person name="Porter C.M.B."/>
            <person name="Russel S."/>
            <person name="Harmer T.L."/>
            <person name="Paul J.H."/>
            <person name="Antonen K.M."/>
            <person name="Bridges M.K."/>
            <person name="Camper G.J."/>
            <person name="Campla C.K."/>
            <person name="Casella L.G."/>
            <person name="Chase E."/>
            <person name="Conrad J.W."/>
            <person name="Cruz M.C."/>
            <person name="Dunlap D.S."/>
            <person name="Duran L."/>
            <person name="Fahsbender E.M."/>
            <person name="Goldsmith D.B."/>
            <person name="Keeley R.F."/>
            <person name="Kondoff M.R."/>
            <person name="Kussy B.I."/>
            <person name="Lane M.K."/>
            <person name="Lawler S."/>
            <person name="Leigh B.A."/>
            <person name="Lewis C."/>
            <person name="Lostal L.M."/>
            <person name="Marking D."/>
            <person name="Mancera P.A."/>
            <person name="McClenthan E.C."/>
            <person name="McIntyre E.A."/>
            <person name="Mine J.A."/>
            <person name="Modi S."/>
            <person name="Moore B.D."/>
            <person name="Morgan W.A."/>
            <person name="Nelson K.M."/>
            <person name="Nguyen K.N."/>
            <person name="Ogburn N."/>
            <person name="Parrino D.G."/>
            <person name="Pedapudi A.D."/>
            <person name="Pelham R.P."/>
            <person name="Preece A.M."/>
            <person name="Rampersad E.A."/>
            <person name="Richardson J.C."/>
            <person name="Rodgers C.M."/>
            <person name="Schaffer B.L."/>
            <person name="Sheridan N.E."/>
            <person name="Solone M.R."/>
            <person name="Staley Z.R."/>
            <person name="Tabuchi M."/>
            <person name="Waide R.J."/>
            <person name="Wanjugi P.W."/>
            <person name="Young S."/>
            <person name="Clum A."/>
            <person name="Daum C."/>
            <person name="Huntemann M."/>
            <person name="Ivanova N."/>
            <person name="Kyrpides N."/>
            <person name="Mikhailova N."/>
            <person name="Palaniappan K."/>
            <person name="Pillay M."/>
            <person name="Reddy T.B.K."/>
            <person name="Shapiro N."/>
            <person name="Stamatis D."/>
            <person name="Varghese N."/>
            <person name="Woyke T."/>
            <person name="Boden R."/>
            <person name="Freyermuth S.K."/>
            <person name="Kerfeld C.A."/>
        </authorList>
    </citation>
    <scope>NUCLEOTIDE SEQUENCE [LARGE SCALE GENOMIC DNA]</scope>
    <source>
        <strain evidence="4 5">JR-2</strain>
    </source>
</reference>
<feature type="domain" description="Beta-ketoacyl-[acyl-carrier-protein] synthase III C-terminal" evidence="3">
    <location>
        <begin position="296"/>
        <end position="374"/>
    </location>
</feature>
<dbReference type="GO" id="GO:0044550">
    <property type="term" value="P:secondary metabolite biosynthetic process"/>
    <property type="evidence" value="ECO:0007669"/>
    <property type="project" value="TreeGrafter"/>
</dbReference>
<dbReference type="NCBIfam" id="NF005293">
    <property type="entry name" value="PRK06816.1"/>
    <property type="match status" value="1"/>
</dbReference>
<dbReference type="InterPro" id="IPR016039">
    <property type="entry name" value="Thiolase-like"/>
</dbReference>
<protein>
    <submittedName>
        <fullName evidence="4">StlD/DarB family beta-ketosynthase</fullName>
    </submittedName>
</protein>
<gene>
    <name evidence="4" type="ORF">EPV75_00130</name>
</gene>
<proteinExistence type="predicted"/>
<organism evidence="4 5">
    <name type="scientific">Hydrogenovibrio thermophilus</name>
    <dbReference type="NCBI Taxonomy" id="265883"/>
    <lineage>
        <taxon>Bacteria</taxon>
        <taxon>Pseudomonadati</taxon>
        <taxon>Pseudomonadota</taxon>
        <taxon>Gammaproteobacteria</taxon>
        <taxon>Thiotrichales</taxon>
        <taxon>Piscirickettsiaceae</taxon>
        <taxon>Hydrogenovibrio</taxon>
    </lineage>
</organism>
<dbReference type="AlphaFoldDB" id="A0A451G410"/>
<dbReference type="Pfam" id="PF08541">
    <property type="entry name" value="ACP_syn_III_C"/>
    <property type="match status" value="1"/>
</dbReference>
<dbReference type="RefSeq" id="WP_128384049.1">
    <property type="nucleotide sequence ID" value="NZ_CP035033.1"/>
</dbReference>
<dbReference type="Gene3D" id="3.40.47.10">
    <property type="match status" value="2"/>
</dbReference>
<keyword evidence="5" id="KW-1185">Reference proteome</keyword>
<evidence type="ECO:0000313" key="4">
    <source>
        <dbReference type="EMBL" id="QAB14190.1"/>
    </source>
</evidence>
<keyword evidence="1" id="KW-0808">Transferase</keyword>
<dbReference type="EMBL" id="CP035033">
    <property type="protein sequence ID" value="QAB14190.1"/>
    <property type="molecule type" value="Genomic_DNA"/>
</dbReference>
<evidence type="ECO:0000313" key="5">
    <source>
        <dbReference type="Proteomes" id="UP000285478"/>
    </source>
</evidence>
<dbReference type="InterPro" id="IPR013747">
    <property type="entry name" value="ACP_syn_III_C"/>
</dbReference>